<dbReference type="GO" id="GO:0004081">
    <property type="term" value="F:bis(5'-nucleosyl)-tetraphosphatase (asymmetrical) activity"/>
    <property type="evidence" value="ECO:0007669"/>
    <property type="project" value="TreeGrafter"/>
</dbReference>
<proteinExistence type="predicted"/>
<dbReference type="SUPFAM" id="SSF55811">
    <property type="entry name" value="Nudix"/>
    <property type="match status" value="1"/>
</dbReference>
<dbReference type="InterPro" id="IPR015797">
    <property type="entry name" value="NUDIX_hydrolase-like_dom_sf"/>
</dbReference>
<gene>
    <name evidence="4" type="ORF">Afil01_36280</name>
</gene>
<dbReference type="Proteomes" id="UP001165079">
    <property type="component" value="Unassembled WGS sequence"/>
</dbReference>
<dbReference type="InterPro" id="IPR051325">
    <property type="entry name" value="Nudix_hydrolase_domain"/>
</dbReference>
<dbReference type="InterPro" id="IPR000086">
    <property type="entry name" value="NUDIX_hydrolase_dom"/>
</dbReference>
<dbReference type="AlphaFoldDB" id="A0A9W6SQC9"/>
<dbReference type="GO" id="GO:0006167">
    <property type="term" value="P:AMP biosynthetic process"/>
    <property type="evidence" value="ECO:0007669"/>
    <property type="project" value="TreeGrafter"/>
</dbReference>
<dbReference type="GO" id="GO:0016747">
    <property type="term" value="F:acyltransferase activity, transferring groups other than amino-acyl groups"/>
    <property type="evidence" value="ECO:0007669"/>
    <property type="project" value="InterPro"/>
</dbReference>
<dbReference type="Gene3D" id="3.40.630.30">
    <property type="match status" value="1"/>
</dbReference>
<dbReference type="Gene3D" id="3.90.79.10">
    <property type="entry name" value="Nucleoside Triphosphate Pyrophosphohydrolase"/>
    <property type="match status" value="1"/>
</dbReference>
<evidence type="ECO:0000313" key="4">
    <source>
        <dbReference type="EMBL" id="GLZ78821.1"/>
    </source>
</evidence>
<dbReference type="PROSITE" id="PS51186">
    <property type="entry name" value="GNAT"/>
    <property type="match status" value="1"/>
</dbReference>
<reference evidence="4" key="1">
    <citation type="submission" date="2023-03" db="EMBL/GenBank/DDBJ databases">
        <title>Actinorhabdospora filicis NBRC 111898.</title>
        <authorList>
            <person name="Ichikawa N."/>
            <person name="Sato H."/>
            <person name="Tonouchi N."/>
        </authorList>
    </citation>
    <scope>NUCLEOTIDE SEQUENCE</scope>
    <source>
        <strain evidence="4">NBRC 111898</strain>
    </source>
</reference>
<dbReference type="PROSITE" id="PS00893">
    <property type="entry name" value="NUDIX_BOX"/>
    <property type="match status" value="1"/>
</dbReference>
<organism evidence="4 5">
    <name type="scientific">Actinorhabdospora filicis</name>
    <dbReference type="NCBI Taxonomy" id="1785913"/>
    <lineage>
        <taxon>Bacteria</taxon>
        <taxon>Bacillati</taxon>
        <taxon>Actinomycetota</taxon>
        <taxon>Actinomycetes</taxon>
        <taxon>Micromonosporales</taxon>
        <taxon>Micromonosporaceae</taxon>
        <taxon>Actinorhabdospora</taxon>
    </lineage>
</organism>
<accession>A0A9W6SQC9</accession>
<dbReference type="GO" id="GO:0006754">
    <property type="term" value="P:ATP biosynthetic process"/>
    <property type="evidence" value="ECO:0007669"/>
    <property type="project" value="TreeGrafter"/>
</dbReference>
<keyword evidence="1" id="KW-0378">Hydrolase</keyword>
<name>A0A9W6SQC9_9ACTN</name>
<dbReference type="SUPFAM" id="SSF55729">
    <property type="entry name" value="Acyl-CoA N-acyltransferases (Nat)"/>
    <property type="match status" value="1"/>
</dbReference>
<sequence>MTATLDTTWDGLPIAPDDPRGSTIVVRRRAGDDFEYLLLHRAQKGPDYAGAWAWTPPAGARQPEEAVYPAALRELEEEAGITGAVLHPVDLSEGWARFMAEVPEGTPVILHDVEHDAHQWVSAQRAGRLCRPSVVARQIPVADTIPAVAITFAAPGGGEDLATWREHRSLPDTGPLTADDHVLLIDGVPCGYARHTLIGEAVELECLIGDPEWSWRGLGPVAIWAYIRQVLLVAHPGAAWFTARPGGDVAARRALAKAGFAADGEVFALPRAHWFG</sequence>
<dbReference type="PANTHER" id="PTHR21340">
    <property type="entry name" value="DIADENOSINE 5,5-P1,P4-TETRAPHOSPHATE PYROPHOSPHOHYDROLASE MUTT"/>
    <property type="match status" value="1"/>
</dbReference>
<protein>
    <submittedName>
        <fullName evidence="4">Uncharacterized protein</fullName>
    </submittedName>
</protein>
<feature type="domain" description="N-acetyltransferase" evidence="2">
    <location>
        <begin position="134"/>
        <end position="276"/>
    </location>
</feature>
<dbReference type="InterPro" id="IPR000182">
    <property type="entry name" value="GNAT_dom"/>
</dbReference>
<dbReference type="EMBL" id="BSTX01000002">
    <property type="protein sequence ID" value="GLZ78821.1"/>
    <property type="molecule type" value="Genomic_DNA"/>
</dbReference>
<evidence type="ECO:0000256" key="1">
    <source>
        <dbReference type="ARBA" id="ARBA00022801"/>
    </source>
</evidence>
<dbReference type="PROSITE" id="PS51462">
    <property type="entry name" value="NUDIX"/>
    <property type="match status" value="1"/>
</dbReference>
<dbReference type="InterPro" id="IPR016181">
    <property type="entry name" value="Acyl_CoA_acyltransferase"/>
</dbReference>
<dbReference type="Pfam" id="PF00293">
    <property type="entry name" value="NUDIX"/>
    <property type="match status" value="1"/>
</dbReference>
<evidence type="ECO:0000259" key="3">
    <source>
        <dbReference type="PROSITE" id="PS51462"/>
    </source>
</evidence>
<comment type="caution">
    <text evidence="4">The sequence shown here is derived from an EMBL/GenBank/DDBJ whole genome shotgun (WGS) entry which is preliminary data.</text>
</comment>
<evidence type="ECO:0000313" key="5">
    <source>
        <dbReference type="Proteomes" id="UP001165079"/>
    </source>
</evidence>
<dbReference type="InterPro" id="IPR020084">
    <property type="entry name" value="NUDIX_hydrolase_CS"/>
</dbReference>
<dbReference type="RefSeq" id="WP_285663958.1">
    <property type="nucleotide sequence ID" value="NZ_BSTX01000002.1"/>
</dbReference>
<feature type="domain" description="Nudix hydrolase" evidence="3">
    <location>
        <begin position="17"/>
        <end position="143"/>
    </location>
</feature>
<evidence type="ECO:0000259" key="2">
    <source>
        <dbReference type="PROSITE" id="PS51186"/>
    </source>
</evidence>
<dbReference type="PANTHER" id="PTHR21340:SF0">
    <property type="entry name" value="BIS(5'-NUCLEOSYL)-TETRAPHOSPHATASE [ASYMMETRICAL]"/>
    <property type="match status" value="1"/>
</dbReference>
<keyword evidence="5" id="KW-1185">Reference proteome</keyword>